<dbReference type="AlphaFoldDB" id="A0AAP5IH94"/>
<evidence type="ECO:0000256" key="3">
    <source>
        <dbReference type="ARBA" id="ARBA00022723"/>
    </source>
</evidence>
<evidence type="ECO:0000259" key="12">
    <source>
        <dbReference type="Pfam" id="PF21654"/>
    </source>
</evidence>
<feature type="domain" description="Cyclic GMP-AMP synthase DncV-like nucleotidyltransferase" evidence="12">
    <location>
        <begin position="58"/>
        <end position="140"/>
    </location>
</feature>
<evidence type="ECO:0000313" key="14">
    <source>
        <dbReference type="Proteomes" id="UP000667802"/>
    </source>
</evidence>
<dbReference type="InterPro" id="IPR048445">
    <property type="entry name" value="DncV-like_NTFase"/>
</dbReference>
<keyword evidence="2" id="KW-0548">Nucleotidyltransferase</keyword>
<evidence type="ECO:0000256" key="9">
    <source>
        <dbReference type="ARBA" id="ARBA00044145"/>
    </source>
</evidence>
<dbReference type="InterPro" id="IPR040511">
    <property type="entry name" value="AGS_C"/>
</dbReference>
<dbReference type="Proteomes" id="UP000667802">
    <property type="component" value="Unassembled WGS sequence"/>
</dbReference>
<keyword evidence="8" id="KW-0051">Antiviral defense</keyword>
<dbReference type="GO" id="GO:0016779">
    <property type="term" value="F:nucleotidyltransferase activity"/>
    <property type="evidence" value="ECO:0007669"/>
    <property type="project" value="UniProtKB-KW"/>
</dbReference>
<dbReference type="GO" id="GO:0046872">
    <property type="term" value="F:metal ion binding"/>
    <property type="evidence" value="ECO:0007669"/>
    <property type="project" value="UniProtKB-KW"/>
</dbReference>
<keyword evidence="6" id="KW-0460">Magnesium</keyword>
<reference evidence="14" key="1">
    <citation type="journal article" date="2021" name="Science">
        <title>Hunting the eagle killer: A cyanobacterial neurotoxin causes vacuolar myelinopathy.</title>
        <authorList>
            <person name="Breinlinger S."/>
            <person name="Phillips T.J."/>
            <person name="Haram B.N."/>
            <person name="Mares J."/>
            <person name="Martinez Yerena J.A."/>
            <person name="Hrouzek P."/>
            <person name="Sobotka R."/>
            <person name="Henderson W.M."/>
            <person name="Schmieder P."/>
            <person name="Williams S.M."/>
            <person name="Lauderdale J.D."/>
            <person name="Wilde H.D."/>
            <person name="Gerrin W."/>
            <person name="Kust A."/>
            <person name="Washington J.W."/>
            <person name="Wagner C."/>
            <person name="Geier B."/>
            <person name="Liebeke M."/>
            <person name="Enke H."/>
            <person name="Niedermeyer T.H.J."/>
            <person name="Wilde S.B."/>
        </authorList>
    </citation>
    <scope>NUCLEOTIDE SEQUENCE [LARGE SCALE GENOMIC DNA]</scope>
    <source>
        <strain evidence="14">Thurmond2011</strain>
    </source>
</reference>
<evidence type="ECO:0000256" key="7">
    <source>
        <dbReference type="ARBA" id="ARBA00023080"/>
    </source>
</evidence>
<dbReference type="RefSeq" id="WP_208344187.1">
    <property type="nucleotide sequence ID" value="NZ_CAWQFN010000482.1"/>
</dbReference>
<keyword evidence="4" id="KW-0547">Nucleotide-binding</keyword>
<organism evidence="13 14">
    <name type="scientific">Aetokthonos hydrillicola Thurmond2011</name>
    <dbReference type="NCBI Taxonomy" id="2712845"/>
    <lineage>
        <taxon>Bacteria</taxon>
        <taxon>Bacillati</taxon>
        <taxon>Cyanobacteriota</taxon>
        <taxon>Cyanophyceae</taxon>
        <taxon>Nostocales</taxon>
        <taxon>Hapalosiphonaceae</taxon>
        <taxon>Aetokthonos</taxon>
    </lineage>
</organism>
<evidence type="ECO:0000256" key="2">
    <source>
        <dbReference type="ARBA" id="ARBA00022695"/>
    </source>
</evidence>
<dbReference type="GO" id="GO:0005524">
    <property type="term" value="F:ATP binding"/>
    <property type="evidence" value="ECO:0007669"/>
    <property type="project" value="UniProtKB-KW"/>
</dbReference>
<evidence type="ECO:0000259" key="11">
    <source>
        <dbReference type="Pfam" id="PF18134"/>
    </source>
</evidence>
<feature type="domain" description="Adenylyl/Guanylyl and SMODS C-terminal sensor" evidence="11">
    <location>
        <begin position="166"/>
        <end position="256"/>
    </location>
</feature>
<keyword evidence="5" id="KW-0067">ATP-binding</keyword>
<dbReference type="GO" id="GO:0051607">
    <property type="term" value="P:defense response to virus"/>
    <property type="evidence" value="ECO:0007669"/>
    <property type="project" value="UniProtKB-KW"/>
</dbReference>
<dbReference type="GO" id="GO:0009117">
    <property type="term" value="P:nucleotide metabolic process"/>
    <property type="evidence" value="ECO:0007669"/>
    <property type="project" value="UniProtKB-KW"/>
</dbReference>
<sequence length="256" mass="29479">MGIAASLFYSISTDKQTLHRRIIPTDEQREAQQQRWNDLADYLKAELKIRSGYSIYSWLQGSYKFATQLRPLSIGDEFDIDLGIYFQWQGKPHQGSFSPLQLKTMVQECMELYAQEQDDIKKVASPKMRCNRLHYKGDFHRQVFTPTIFVTAERKKPLFGQTNNWNNVDFIGPIPKDCSITFKLMNSAFLPPNSTVEWTVRNEGAEAEINNDLGHPAGKGLVATERSSYKGTHYMDFVVRQYGRVIGVKRVKVIIK</sequence>
<dbReference type="EMBL" id="JAALHA020000035">
    <property type="protein sequence ID" value="MDR9900552.1"/>
    <property type="molecule type" value="Genomic_DNA"/>
</dbReference>
<keyword evidence="3" id="KW-0479">Metal-binding</keyword>
<accession>A0AAP5IH94</accession>
<comment type="caution">
    <text evidence="13">The sequence shown here is derived from an EMBL/GenBank/DDBJ whole genome shotgun (WGS) entry which is preliminary data.</text>
</comment>
<comment type="catalytic activity">
    <reaction evidence="10">
        <text>GTP + ATP = 3',3'-cGAMP + 2 diphosphate</text>
        <dbReference type="Rhea" id="RHEA:35647"/>
        <dbReference type="ChEBI" id="CHEBI:30616"/>
        <dbReference type="ChEBI" id="CHEBI:33019"/>
        <dbReference type="ChEBI" id="CHEBI:37565"/>
        <dbReference type="ChEBI" id="CHEBI:71501"/>
    </reaction>
    <physiologicalReaction direction="left-to-right" evidence="10">
        <dbReference type="Rhea" id="RHEA:35648"/>
    </physiologicalReaction>
</comment>
<evidence type="ECO:0000256" key="4">
    <source>
        <dbReference type="ARBA" id="ARBA00022741"/>
    </source>
</evidence>
<evidence type="ECO:0000256" key="1">
    <source>
        <dbReference type="ARBA" id="ARBA00022679"/>
    </source>
</evidence>
<evidence type="ECO:0000256" key="5">
    <source>
        <dbReference type="ARBA" id="ARBA00022840"/>
    </source>
</evidence>
<evidence type="ECO:0000256" key="6">
    <source>
        <dbReference type="ARBA" id="ARBA00022842"/>
    </source>
</evidence>
<name>A0AAP5IH94_9CYAN</name>
<evidence type="ECO:0000313" key="13">
    <source>
        <dbReference type="EMBL" id="MDR9900552.1"/>
    </source>
</evidence>
<proteinExistence type="predicted"/>
<dbReference type="Pfam" id="PF21654">
    <property type="entry name" value="DncV-like_NTFase"/>
    <property type="match status" value="1"/>
</dbReference>
<evidence type="ECO:0000256" key="10">
    <source>
        <dbReference type="ARBA" id="ARBA00048304"/>
    </source>
</evidence>
<keyword evidence="7" id="KW-0546">Nucleotide metabolism</keyword>
<keyword evidence="1" id="KW-0808">Transferase</keyword>
<protein>
    <recommendedName>
        <fullName evidence="9">Cyclic GMP-AMP synthase</fullName>
    </recommendedName>
</protein>
<gene>
    <name evidence="13" type="ORF">G7B40_039365</name>
</gene>
<keyword evidence="14" id="KW-1185">Reference proteome</keyword>
<dbReference type="Pfam" id="PF18134">
    <property type="entry name" value="AGS_C"/>
    <property type="match status" value="1"/>
</dbReference>
<evidence type="ECO:0000256" key="8">
    <source>
        <dbReference type="ARBA" id="ARBA00023118"/>
    </source>
</evidence>